<dbReference type="InterPro" id="IPR055414">
    <property type="entry name" value="LRR_R13L4/SHOC2-like"/>
</dbReference>
<feature type="compositionally biased region" description="Low complexity" evidence="14">
    <location>
        <begin position="1028"/>
        <end position="1038"/>
    </location>
</feature>
<dbReference type="InterPro" id="IPR001611">
    <property type="entry name" value="Leu-rich_rpt"/>
</dbReference>
<dbReference type="InterPro" id="IPR032675">
    <property type="entry name" value="LRR_dom_sf"/>
</dbReference>
<evidence type="ECO:0000259" key="15">
    <source>
        <dbReference type="Pfam" id="PF07714"/>
    </source>
</evidence>
<evidence type="ECO:0000256" key="5">
    <source>
        <dbReference type="ARBA" id="ARBA00022679"/>
    </source>
</evidence>
<keyword evidence="5" id="KW-0808">Transferase</keyword>
<feature type="region of interest" description="Disordered" evidence="14">
    <location>
        <begin position="501"/>
        <end position="561"/>
    </location>
</feature>
<dbReference type="InterPro" id="IPR051716">
    <property type="entry name" value="Plant_RL_S/T_kinase"/>
</dbReference>
<evidence type="ECO:0000256" key="10">
    <source>
        <dbReference type="ARBA" id="ARBA00022840"/>
    </source>
</evidence>
<dbReference type="SUPFAM" id="SSF52058">
    <property type="entry name" value="L domain-like"/>
    <property type="match status" value="1"/>
</dbReference>
<feature type="domain" description="Serine-threonine/tyrosine-protein kinase catalytic" evidence="15">
    <location>
        <begin position="229"/>
        <end position="448"/>
    </location>
</feature>
<dbReference type="SUPFAM" id="SSF56112">
    <property type="entry name" value="Protein kinase-like (PK-like)"/>
    <property type="match status" value="1"/>
</dbReference>
<comment type="catalytic activity">
    <reaction evidence="12">
        <text>L-threonyl-[protein] + ATP = O-phospho-L-threonyl-[protein] + ADP + H(+)</text>
        <dbReference type="Rhea" id="RHEA:46608"/>
        <dbReference type="Rhea" id="RHEA-COMP:11060"/>
        <dbReference type="Rhea" id="RHEA-COMP:11605"/>
        <dbReference type="ChEBI" id="CHEBI:15378"/>
        <dbReference type="ChEBI" id="CHEBI:30013"/>
        <dbReference type="ChEBI" id="CHEBI:30616"/>
        <dbReference type="ChEBI" id="CHEBI:61977"/>
        <dbReference type="ChEBI" id="CHEBI:456216"/>
        <dbReference type="EC" id="2.7.11.1"/>
    </reaction>
</comment>
<dbReference type="InterPro" id="IPR001245">
    <property type="entry name" value="Ser-Thr/Tyr_kinase_cat_dom"/>
</dbReference>
<feature type="domain" description="Disease resistance R13L4/SHOC-2-like LRR" evidence="16">
    <location>
        <begin position="852"/>
        <end position="1001"/>
    </location>
</feature>
<evidence type="ECO:0000256" key="13">
    <source>
        <dbReference type="ARBA" id="ARBA00048679"/>
    </source>
</evidence>
<feature type="region of interest" description="Disordered" evidence="14">
    <location>
        <begin position="582"/>
        <end position="636"/>
    </location>
</feature>
<dbReference type="EC" id="2.7.11.1" evidence="2"/>
<name>A0ABR4N3A5_9FUNG</name>
<gene>
    <name evidence="17" type="ORF">HK105_206438</name>
</gene>
<keyword evidence="4" id="KW-0433">Leucine-rich repeat</keyword>
<keyword evidence="18" id="KW-1185">Reference proteome</keyword>
<dbReference type="Pfam" id="PF07714">
    <property type="entry name" value="PK_Tyr_Ser-Thr"/>
    <property type="match status" value="1"/>
</dbReference>
<keyword evidence="7" id="KW-0677">Repeat</keyword>
<comment type="subcellular location">
    <subcellularLocation>
        <location evidence="1">Membrane</location>
        <topology evidence="1">Single-pass membrane protein</topology>
    </subcellularLocation>
</comment>
<feature type="region of interest" description="Disordered" evidence="14">
    <location>
        <begin position="1018"/>
        <end position="1038"/>
    </location>
</feature>
<dbReference type="Gene3D" id="3.80.10.10">
    <property type="entry name" value="Ribonuclease Inhibitor"/>
    <property type="match status" value="1"/>
</dbReference>
<evidence type="ECO:0000313" key="17">
    <source>
        <dbReference type="EMBL" id="KAL2913997.1"/>
    </source>
</evidence>
<evidence type="ECO:0000256" key="8">
    <source>
        <dbReference type="ARBA" id="ARBA00022741"/>
    </source>
</evidence>
<dbReference type="Proteomes" id="UP001527925">
    <property type="component" value="Unassembled WGS sequence"/>
</dbReference>
<dbReference type="PANTHER" id="PTHR48053:SF71">
    <property type="entry name" value="LEUCINE RICH REPEAT FAMILY PROTEIN, EXPRESSED"/>
    <property type="match status" value="1"/>
</dbReference>
<evidence type="ECO:0000256" key="4">
    <source>
        <dbReference type="ARBA" id="ARBA00022614"/>
    </source>
</evidence>
<dbReference type="EMBL" id="JADGIZ020000038">
    <property type="protein sequence ID" value="KAL2913997.1"/>
    <property type="molecule type" value="Genomic_DNA"/>
</dbReference>
<keyword evidence="9" id="KW-0418">Kinase</keyword>
<dbReference type="SMART" id="SM00369">
    <property type="entry name" value="LRR_TYP"/>
    <property type="match status" value="6"/>
</dbReference>
<evidence type="ECO:0000259" key="16">
    <source>
        <dbReference type="Pfam" id="PF23598"/>
    </source>
</evidence>
<dbReference type="Gene3D" id="1.10.510.10">
    <property type="entry name" value="Transferase(Phosphotransferase) domain 1"/>
    <property type="match status" value="1"/>
</dbReference>
<keyword evidence="6" id="KW-0732">Signal</keyword>
<sequence>MLSLADELQATAVRVQLLPLVRQLVRLRSMAAHVRALHASLDALAQALGVHDPFSAADADAADRADVERLQATLALPEEALLPHTQRIDTLADIDRFLRTPGDSLPPAAGHLVHQMRVRLMQLQPLIAPALSRPLVPHARWAVINADAVISPRRRSAGSCVLGPLVHARMSVAAEASASSSTSPLPAQPFPSRIESLLDSPPASSLPPVAGVAKDSPVLLAPLRVHDINAAVAALAAAADTLTAMRHPCIATPLRMCLNSDMPFVVFDAACADLATVLAHQPCVGIHDRARWIADVASAMRFLHAHTPPMLLGALSPRGVLVASDGTARVIPVALAPDGRIACALAAHAPHYTLGDSAADIFAFGMLCIRVLDHEPAAAAVAASVRLPTDPVSAASTPGASPVSASPHLDALAYGPQSVPGDLWQLVHDCVHPDPSRRPPFTAIVAALERMPISDVAQASRPLKRRLVDAIVDDQLAPVQSNPDESSPHQERRRQIVKLMEQHDKQRTQQQQQQLPQRQEEEDNKQWTQQQQQHEQQEPPQQQQQPQSRRAQHLHSWHHRDSVKQHPFELCRLLPMPHLVSPPQASQMLQSQTGALPRDQQEQDKHAEWQAMREMPSGSMPAAKKPKQPTPSRWNRVPDRRAVRTPLRPERTADAHTSQLRATQFFEPQTSVVSSMLTPNEPAVVNEERLAEAAQMLRREFGEDFVVRDVDIVLRAFPEFMQRIGASGDNWTRVFRELNIDKRDLDVLHPSISANDSARPICMLPLASRELKCPIPPLMFALPNLVELNLSFNSLTGPIPHEIGLAQRLRRVSLVRNKLTGSIPASIGELRGLMSLLLGHNQLSGALPLQLFELRMLEHLGLYQNHLTGPLPEEIGNLVRLRTLKMYQNHLEGSIPSTLANLRSLTFLALSANHLTGPIPPELGQLVNLRVLRLSQNKLAGSIPRELGNLVMLTDLRLECNRLTGPIPVELAALTDLKDLLLHRNHLEMPPPAELADLLTRTSCELYQRPIGEARERFYSPQQRVSRGGESAGESAGA</sequence>
<dbReference type="InterPro" id="IPR003591">
    <property type="entry name" value="Leu-rich_rpt_typical-subtyp"/>
</dbReference>
<feature type="compositionally biased region" description="Low complexity" evidence="14">
    <location>
        <begin position="508"/>
        <end position="517"/>
    </location>
</feature>
<evidence type="ECO:0000256" key="2">
    <source>
        <dbReference type="ARBA" id="ARBA00012513"/>
    </source>
</evidence>
<evidence type="ECO:0000256" key="7">
    <source>
        <dbReference type="ARBA" id="ARBA00022737"/>
    </source>
</evidence>
<protein>
    <recommendedName>
        <fullName evidence="2">non-specific serine/threonine protein kinase</fullName>
        <ecNumber evidence="2">2.7.11.1</ecNumber>
    </recommendedName>
</protein>
<feature type="compositionally biased region" description="Low complexity" evidence="14">
    <location>
        <begin position="529"/>
        <end position="547"/>
    </location>
</feature>
<dbReference type="Pfam" id="PF00560">
    <property type="entry name" value="LRR_1"/>
    <property type="match status" value="1"/>
</dbReference>
<evidence type="ECO:0000256" key="1">
    <source>
        <dbReference type="ARBA" id="ARBA00004167"/>
    </source>
</evidence>
<keyword evidence="8" id="KW-0547">Nucleotide-binding</keyword>
<evidence type="ECO:0000313" key="18">
    <source>
        <dbReference type="Proteomes" id="UP001527925"/>
    </source>
</evidence>
<comment type="catalytic activity">
    <reaction evidence="13">
        <text>L-seryl-[protein] + ATP = O-phospho-L-seryl-[protein] + ADP + H(+)</text>
        <dbReference type="Rhea" id="RHEA:17989"/>
        <dbReference type="Rhea" id="RHEA-COMP:9863"/>
        <dbReference type="Rhea" id="RHEA-COMP:11604"/>
        <dbReference type="ChEBI" id="CHEBI:15378"/>
        <dbReference type="ChEBI" id="CHEBI:29999"/>
        <dbReference type="ChEBI" id="CHEBI:30616"/>
        <dbReference type="ChEBI" id="CHEBI:83421"/>
        <dbReference type="ChEBI" id="CHEBI:456216"/>
        <dbReference type="EC" id="2.7.11.1"/>
    </reaction>
</comment>
<organism evidence="17 18">
    <name type="scientific">Polyrhizophydium stewartii</name>
    <dbReference type="NCBI Taxonomy" id="2732419"/>
    <lineage>
        <taxon>Eukaryota</taxon>
        <taxon>Fungi</taxon>
        <taxon>Fungi incertae sedis</taxon>
        <taxon>Chytridiomycota</taxon>
        <taxon>Chytridiomycota incertae sedis</taxon>
        <taxon>Chytridiomycetes</taxon>
        <taxon>Rhizophydiales</taxon>
        <taxon>Rhizophydiales incertae sedis</taxon>
        <taxon>Polyrhizophydium</taxon>
    </lineage>
</organism>
<dbReference type="Pfam" id="PF23598">
    <property type="entry name" value="LRR_14"/>
    <property type="match status" value="1"/>
</dbReference>
<dbReference type="InterPro" id="IPR011009">
    <property type="entry name" value="Kinase-like_dom_sf"/>
</dbReference>
<feature type="compositionally biased region" description="Basic and acidic residues" evidence="14">
    <location>
        <begin position="599"/>
        <end position="608"/>
    </location>
</feature>
<keyword evidence="10" id="KW-0067">ATP-binding</keyword>
<feature type="compositionally biased region" description="Polar residues" evidence="14">
    <location>
        <begin position="583"/>
        <end position="594"/>
    </location>
</feature>
<evidence type="ECO:0000256" key="6">
    <source>
        <dbReference type="ARBA" id="ARBA00022729"/>
    </source>
</evidence>
<accession>A0ABR4N3A5</accession>
<evidence type="ECO:0000256" key="9">
    <source>
        <dbReference type="ARBA" id="ARBA00022777"/>
    </source>
</evidence>
<evidence type="ECO:0000256" key="14">
    <source>
        <dbReference type="SAM" id="MobiDB-lite"/>
    </source>
</evidence>
<keyword evidence="3" id="KW-0723">Serine/threonine-protein kinase</keyword>
<keyword evidence="11" id="KW-0325">Glycoprotein</keyword>
<proteinExistence type="predicted"/>
<evidence type="ECO:0000256" key="3">
    <source>
        <dbReference type="ARBA" id="ARBA00022527"/>
    </source>
</evidence>
<evidence type="ECO:0000256" key="12">
    <source>
        <dbReference type="ARBA" id="ARBA00047899"/>
    </source>
</evidence>
<dbReference type="PANTHER" id="PTHR48053">
    <property type="entry name" value="LEUCINE RICH REPEAT FAMILY PROTEIN, EXPRESSED"/>
    <property type="match status" value="1"/>
</dbReference>
<evidence type="ECO:0000256" key="11">
    <source>
        <dbReference type="ARBA" id="ARBA00023180"/>
    </source>
</evidence>
<reference evidence="17 18" key="1">
    <citation type="submission" date="2023-09" db="EMBL/GenBank/DDBJ databases">
        <title>Pangenome analysis of Batrachochytrium dendrobatidis and related Chytrids.</title>
        <authorList>
            <person name="Yacoub M.N."/>
            <person name="Stajich J.E."/>
            <person name="James T.Y."/>
        </authorList>
    </citation>
    <scope>NUCLEOTIDE SEQUENCE [LARGE SCALE GENOMIC DNA]</scope>
    <source>
        <strain evidence="17 18">JEL0888</strain>
    </source>
</reference>
<comment type="caution">
    <text evidence="17">The sequence shown here is derived from an EMBL/GenBank/DDBJ whole genome shotgun (WGS) entry which is preliminary data.</text>
</comment>